<evidence type="ECO:0000256" key="10">
    <source>
        <dbReference type="ARBA" id="ARBA00022676"/>
    </source>
</evidence>
<comment type="subcellular location">
    <subcellularLocation>
        <location evidence="2">Cell membrane</location>
    </subcellularLocation>
</comment>
<evidence type="ECO:0000259" key="28">
    <source>
        <dbReference type="Pfam" id="PF00912"/>
    </source>
</evidence>
<evidence type="ECO:0000256" key="26">
    <source>
        <dbReference type="SAM" id="Phobius"/>
    </source>
</evidence>
<keyword evidence="31" id="KW-1185">Reference proteome</keyword>
<evidence type="ECO:0000256" key="8">
    <source>
        <dbReference type="ARBA" id="ARBA00022645"/>
    </source>
</evidence>
<keyword evidence="26" id="KW-0812">Transmembrane</keyword>
<dbReference type="InterPro" id="IPR036950">
    <property type="entry name" value="PBP_transglycosylase"/>
</dbReference>
<dbReference type="Pfam" id="PF14814">
    <property type="entry name" value="UB2H"/>
    <property type="match status" value="1"/>
</dbReference>
<dbReference type="FunFam" id="1.10.3810.10:FF:000001">
    <property type="entry name" value="Penicillin-binding protein 1A"/>
    <property type="match status" value="1"/>
</dbReference>
<evidence type="ECO:0000256" key="7">
    <source>
        <dbReference type="ARBA" id="ARBA00022475"/>
    </source>
</evidence>
<keyword evidence="18 23" id="KW-0961">Cell wall biogenesis/degradation</keyword>
<feature type="active site" description="Proton donor; for transglycosylase activity" evidence="24">
    <location>
        <position position="204"/>
    </location>
</feature>
<keyword evidence="11 23" id="KW-0808">Transferase</keyword>
<dbReference type="Pfam" id="PF00905">
    <property type="entry name" value="Transpeptidase"/>
    <property type="match status" value="1"/>
</dbReference>
<dbReference type="GO" id="GO:0005886">
    <property type="term" value="C:plasma membrane"/>
    <property type="evidence" value="ECO:0007669"/>
    <property type="project" value="UniProtKB-SubCell"/>
</dbReference>
<dbReference type="GO" id="GO:0009252">
    <property type="term" value="P:peptidoglycan biosynthetic process"/>
    <property type="evidence" value="ECO:0007669"/>
    <property type="project" value="UniProtKB-UniRule"/>
</dbReference>
<feature type="transmembrane region" description="Helical" evidence="26">
    <location>
        <begin position="40"/>
        <end position="59"/>
    </location>
</feature>
<evidence type="ECO:0000256" key="14">
    <source>
        <dbReference type="ARBA" id="ARBA00022984"/>
    </source>
</evidence>
<feature type="active site" description="Acyl-ester intermediate; for transpeptidase activity" evidence="24">
    <location>
        <position position="484"/>
    </location>
</feature>
<feature type="domain" description="Penicillin-binding protein transpeptidase" evidence="27">
    <location>
        <begin position="447"/>
        <end position="684"/>
    </location>
</feature>
<accession>A0A2P8EM09</accession>
<evidence type="ECO:0000256" key="2">
    <source>
        <dbReference type="ARBA" id="ARBA00004236"/>
    </source>
</evidence>
<name>A0A2P8EM09_9GAMM</name>
<comment type="caution">
    <text evidence="30">The sequence shown here is derived from an EMBL/GenBank/DDBJ whole genome shotgun (WGS) entry which is preliminary data.</text>
</comment>
<evidence type="ECO:0000256" key="24">
    <source>
        <dbReference type="PIRSR" id="PIRSR002799-1"/>
    </source>
</evidence>
<evidence type="ECO:0000256" key="18">
    <source>
        <dbReference type="ARBA" id="ARBA00023316"/>
    </source>
</evidence>
<feature type="domain" description="Bifunctional transglycosylase second" evidence="29">
    <location>
        <begin position="85"/>
        <end position="168"/>
    </location>
</feature>
<comment type="pathway">
    <text evidence="3 23">Cell wall biogenesis; peptidoglycan biosynthesis.</text>
</comment>
<protein>
    <recommendedName>
        <fullName evidence="6 22">Penicillin-binding protein 1B</fullName>
        <shortName evidence="23">PBP-1b</shortName>
        <shortName evidence="23">PBP1b</shortName>
    </recommendedName>
    <alternativeName>
        <fullName evidence="19 23">Murein polymerase</fullName>
    </alternativeName>
</protein>
<dbReference type="Proteomes" id="UP000242133">
    <property type="component" value="Unassembled WGS sequence"/>
</dbReference>
<evidence type="ECO:0000256" key="17">
    <source>
        <dbReference type="ARBA" id="ARBA00023268"/>
    </source>
</evidence>
<evidence type="ECO:0000256" key="5">
    <source>
        <dbReference type="ARBA" id="ARBA00007739"/>
    </source>
</evidence>
<comment type="similarity">
    <text evidence="5 23">In the N-terminal section; belongs to the glycosyltransferase 51 family.</text>
</comment>
<dbReference type="GO" id="GO:0008360">
    <property type="term" value="P:regulation of cell shape"/>
    <property type="evidence" value="ECO:0007669"/>
    <property type="project" value="UniProtKB-UniRule"/>
</dbReference>
<dbReference type="Gene3D" id="3.30.2060.10">
    <property type="entry name" value="Penicillin-binding protein 1b domain"/>
    <property type="match status" value="1"/>
</dbReference>
<reference evidence="30 31" key="1">
    <citation type="submission" date="2018-03" db="EMBL/GenBank/DDBJ databases">
        <title>Genomic Encyclopedia of Archaeal and Bacterial Type Strains, Phase II (KMG-II): from individual species to whole genera.</title>
        <authorList>
            <person name="Goeker M."/>
        </authorList>
    </citation>
    <scope>NUCLEOTIDE SEQUENCE [LARGE SCALE GENOMIC DNA]</scope>
    <source>
        <strain evidence="30 31">DSM 17586</strain>
    </source>
</reference>
<evidence type="ECO:0000256" key="22">
    <source>
        <dbReference type="NCBIfam" id="TIGR02071"/>
    </source>
</evidence>
<evidence type="ECO:0000256" key="16">
    <source>
        <dbReference type="ARBA" id="ARBA00023251"/>
    </source>
</evidence>
<keyword evidence="15 26" id="KW-0472">Membrane</keyword>
<evidence type="ECO:0000256" key="3">
    <source>
        <dbReference type="ARBA" id="ARBA00004752"/>
    </source>
</evidence>
<dbReference type="GO" id="GO:0008955">
    <property type="term" value="F:peptidoglycan glycosyltransferase activity"/>
    <property type="evidence" value="ECO:0007669"/>
    <property type="project" value="UniProtKB-UniRule"/>
</dbReference>
<dbReference type="GO" id="GO:0046677">
    <property type="term" value="P:response to antibiotic"/>
    <property type="evidence" value="ECO:0007669"/>
    <property type="project" value="UniProtKB-UniRule"/>
</dbReference>
<comment type="catalytic activity">
    <reaction evidence="20">
        <text>Preferential cleavage: (Ac)2-L-Lys-D-Ala-|-D-Ala. Also transpeptidation of peptidyl-alanyl moieties that are N-acyl substituents of D-alanine.</text>
        <dbReference type="EC" id="3.4.16.4"/>
    </reaction>
</comment>
<keyword evidence="8" id="KW-0121">Carboxypeptidase</keyword>
<sequence length="788" mass="88932">MSATAYDYTDPMSKKRTPPAKGRKPRRPSSPSRLARLCRWLLKLGLLLSVIAVVGLIYLDAQIRSKFEGKRWAVPAKVYARPLELYPGQRLDMDELKQELKGLNYRFVRRAEQPGAVEWASSRARIYSRGFSFPDGAEPARNMLLAFSGNQLTDIRDAEGRSLPLVRLEPMLIGGIYPKSNEDRDLIRLEDAPPHLAQALVTVEDRAFYDHWGVSFKGIARAMWVNVRAGRFVQGGSTLTQQLIKNFYLTSDRTLSRKLLELPMAMLLELHYDKDEILEAYLNEVYLGQSGNRAIHGFGLASQYYFSRPLEELELHQVALLAGMVKGPSWYDPRRHPERALERRNLVLSMLHQQGEISQSEYDTARQRTLGVVKQRSLHKGAFPAYLDLVKRKLRDEYHEDDLSTEGLRVFTALDPLAQTRAEAALDTSIKALEQRYGARAKDLEASMVVTDPQTGEVLALIGGRATRYQGFNRALDALRPIGSLVKPAVYLAALEQGYTLTTPLEDEPFSVKLPDGSVWQPQNFDRRSHGVVPLHRSLALSYNQSTARLGMEVGLERVIDMLERLGAERELKAYPSLLLGAQALSPLELASMYQTIAANGFRMPLRVIRRVTDADGNELSRYPFSLKQQVQPEVVHLLQYALQEVAREGTARSVYRTLPSQLNVAGKTGTSNDQRDSWFAGFTGDRLAVVWLGRDDNGQLPFTGSGGALKVWTEFMRRDRPEPFIATRPAGIEYVWIDEATGLRSDERCQGSRQLPFITGTAPDEKVDCGLDNPVHRSLDWFRNWFN</sequence>
<evidence type="ECO:0000256" key="1">
    <source>
        <dbReference type="ARBA" id="ARBA00002624"/>
    </source>
</evidence>
<dbReference type="InterPro" id="IPR011813">
    <property type="entry name" value="PBP_1b"/>
</dbReference>
<dbReference type="PANTHER" id="PTHR32282">
    <property type="entry name" value="BINDING PROTEIN TRANSPEPTIDASE, PUTATIVE-RELATED"/>
    <property type="match status" value="1"/>
</dbReference>
<dbReference type="Gene3D" id="1.10.3810.10">
    <property type="entry name" value="Biosynthetic peptidoglycan transglycosylase-like"/>
    <property type="match status" value="1"/>
</dbReference>
<evidence type="ECO:0000256" key="19">
    <source>
        <dbReference type="ARBA" id="ARBA00032454"/>
    </source>
</evidence>
<evidence type="ECO:0000313" key="30">
    <source>
        <dbReference type="EMBL" id="PSL10499.1"/>
    </source>
</evidence>
<keyword evidence="17" id="KW-0511">Multifunctional enzyme</keyword>
<dbReference type="Gene3D" id="3.40.710.10">
    <property type="entry name" value="DD-peptidase/beta-lactamase superfamily"/>
    <property type="match status" value="1"/>
</dbReference>
<dbReference type="GO" id="GO:0071555">
    <property type="term" value="P:cell wall organization"/>
    <property type="evidence" value="ECO:0007669"/>
    <property type="project" value="UniProtKB-UniRule"/>
</dbReference>
<dbReference type="PIRSF" id="PIRSF002799">
    <property type="entry name" value="PBP_1b"/>
    <property type="match status" value="1"/>
</dbReference>
<dbReference type="NCBIfam" id="TIGR02071">
    <property type="entry name" value="PBP_1b"/>
    <property type="match status" value="1"/>
</dbReference>
<evidence type="ECO:0000259" key="29">
    <source>
        <dbReference type="Pfam" id="PF14814"/>
    </source>
</evidence>
<gene>
    <name evidence="30" type="ORF">CLV44_12611</name>
</gene>
<feature type="compositionally biased region" description="Basic residues" evidence="25">
    <location>
        <begin position="14"/>
        <end position="27"/>
    </location>
</feature>
<evidence type="ECO:0000256" key="25">
    <source>
        <dbReference type="SAM" id="MobiDB-lite"/>
    </source>
</evidence>
<dbReference type="Pfam" id="PF00912">
    <property type="entry name" value="Transgly"/>
    <property type="match status" value="1"/>
</dbReference>
<evidence type="ECO:0000256" key="13">
    <source>
        <dbReference type="ARBA" id="ARBA00022960"/>
    </source>
</evidence>
<evidence type="ECO:0000256" key="21">
    <source>
        <dbReference type="ARBA" id="ARBA00049902"/>
    </source>
</evidence>
<evidence type="ECO:0000256" key="12">
    <source>
        <dbReference type="ARBA" id="ARBA00022801"/>
    </source>
</evidence>
<keyword evidence="12" id="KW-0378">Hydrolase</keyword>
<evidence type="ECO:0000256" key="23">
    <source>
        <dbReference type="PIRNR" id="PIRNR002799"/>
    </source>
</evidence>
<comment type="function">
    <text evidence="1 23">Cell wall formation. Synthesis of cross-linked peptidoglycan from the lipid intermediates. The enzyme has a penicillin-insensitive transglycosylase N-terminal domain (formation of linear glycan strands) and a penicillin-sensitive transpeptidase C-terminal domain (cross-linking of the peptide subunits).</text>
</comment>
<keyword evidence="9" id="KW-0645">Protease</keyword>
<keyword evidence="10 23" id="KW-0328">Glycosyltransferase</keyword>
<comment type="similarity">
    <text evidence="4 23">In the C-terminal section; belongs to the transpeptidase family.</text>
</comment>
<dbReference type="InterPro" id="IPR001264">
    <property type="entry name" value="Glyco_trans_51"/>
</dbReference>
<evidence type="ECO:0000259" key="27">
    <source>
        <dbReference type="Pfam" id="PF00905"/>
    </source>
</evidence>
<keyword evidence="7" id="KW-1003">Cell membrane</keyword>
<dbReference type="AlphaFoldDB" id="A0A2P8EM09"/>
<keyword evidence="26" id="KW-1133">Transmembrane helix</keyword>
<dbReference type="InterPro" id="IPR050396">
    <property type="entry name" value="Glycosyltr_51/Transpeptidase"/>
</dbReference>
<dbReference type="UniPathway" id="UPA00219"/>
<dbReference type="GO" id="GO:0009274">
    <property type="term" value="C:peptidoglycan-based cell wall"/>
    <property type="evidence" value="ECO:0007669"/>
    <property type="project" value="UniProtKB-UniRule"/>
</dbReference>
<evidence type="ECO:0000256" key="20">
    <source>
        <dbReference type="ARBA" id="ARBA00034000"/>
    </source>
</evidence>
<keyword evidence="13 23" id="KW-0133">Cell shape</keyword>
<dbReference type="InterPro" id="IPR001460">
    <property type="entry name" value="PCN-bd_Tpept"/>
</dbReference>
<dbReference type="EMBL" id="PYGI01000026">
    <property type="protein sequence ID" value="PSL10499.1"/>
    <property type="molecule type" value="Genomic_DNA"/>
</dbReference>
<dbReference type="InterPro" id="IPR028166">
    <property type="entry name" value="UB2H"/>
</dbReference>
<dbReference type="InterPro" id="IPR012338">
    <property type="entry name" value="Beta-lactam/transpept-like"/>
</dbReference>
<evidence type="ECO:0000256" key="4">
    <source>
        <dbReference type="ARBA" id="ARBA00007090"/>
    </source>
</evidence>
<feature type="domain" description="Glycosyl transferase family 51" evidence="28">
    <location>
        <begin position="180"/>
        <end position="350"/>
    </location>
</feature>
<evidence type="ECO:0000256" key="9">
    <source>
        <dbReference type="ARBA" id="ARBA00022670"/>
    </source>
</evidence>
<evidence type="ECO:0000256" key="15">
    <source>
        <dbReference type="ARBA" id="ARBA00023136"/>
    </source>
</evidence>
<dbReference type="GO" id="GO:0006508">
    <property type="term" value="P:proteolysis"/>
    <property type="evidence" value="ECO:0007669"/>
    <property type="project" value="UniProtKB-KW"/>
</dbReference>
<dbReference type="GO" id="GO:0009002">
    <property type="term" value="F:serine-type D-Ala-D-Ala carboxypeptidase activity"/>
    <property type="evidence" value="ECO:0007669"/>
    <property type="project" value="UniProtKB-EC"/>
</dbReference>
<proteinExistence type="inferred from homology"/>
<dbReference type="SUPFAM" id="SSF53955">
    <property type="entry name" value="Lysozyme-like"/>
    <property type="match status" value="1"/>
</dbReference>
<keyword evidence="16" id="KW-0046">Antibiotic resistance</keyword>
<dbReference type="PANTHER" id="PTHR32282:SF11">
    <property type="entry name" value="PENICILLIN-BINDING PROTEIN 1B"/>
    <property type="match status" value="1"/>
</dbReference>
<evidence type="ECO:0000256" key="11">
    <source>
        <dbReference type="ARBA" id="ARBA00022679"/>
    </source>
</evidence>
<keyword evidence="14 23" id="KW-0573">Peptidoglycan synthesis</keyword>
<dbReference type="GO" id="GO:0008658">
    <property type="term" value="F:penicillin binding"/>
    <property type="evidence" value="ECO:0007669"/>
    <property type="project" value="UniProtKB-UniRule"/>
</dbReference>
<comment type="catalytic activity">
    <reaction evidence="21">
        <text>[GlcNAc-(1-&gt;4)-Mur2Ac(oyl-L-Ala-gamma-D-Glu-L-Lys-D-Ala-D-Ala)](n)-di-trans,octa-cis-undecaprenyl diphosphate + beta-D-GlcNAc-(1-&gt;4)-Mur2Ac(oyl-L-Ala-gamma-D-Glu-L-Lys-D-Ala-D-Ala)-di-trans,octa-cis-undecaprenyl diphosphate = [GlcNAc-(1-&gt;4)-Mur2Ac(oyl-L-Ala-gamma-D-Glu-L-Lys-D-Ala-D-Ala)](n+1)-di-trans,octa-cis-undecaprenyl diphosphate + di-trans,octa-cis-undecaprenyl diphosphate + H(+)</text>
        <dbReference type="Rhea" id="RHEA:23708"/>
        <dbReference type="Rhea" id="RHEA-COMP:9602"/>
        <dbReference type="Rhea" id="RHEA-COMP:9603"/>
        <dbReference type="ChEBI" id="CHEBI:15378"/>
        <dbReference type="ChEBI" id="CHEBI:58405"/>
        <dbReference type="ChEBI" id="CHEBI:60033"/>
        <dbReference type="ChEBI" id="CHEBI:78435"/>
        <dbReference type="EC" id="2.4.99.28"/>
    </reaction>
</comment>
<organism evidence="30 31">
    <name type="scientific">Marinobacterium halophilum</name>
    <dbReference type="NCBI Taxonomy" id="267374"/>
    <lineage>
        <taxon>Bacteria</taxon>
        <taxon>Pseudomonadati</taxon>
        <taxon>Pseudomonadota</taxon>
        <taxon>Gammaproteobacteria</taxon>
        <taxon>Oceanospirillales</taxon>
        <taxon>Oceanospirillaceae</taxon>
        <taxon>Marinobacterium</taxon>
    </lineage>
</organism>
<evidence type="ECO:0000256" key="6">
    <source>
        <dbReference type="ARBA" id="ARBA00018637"/>
    </source>
</evidence>
<dbReference type="InterPro" id="IPR023346">
    <property type="entry name" value="Lysozyme-like_dom_sf"/>
</dbReference>
<feature type="region of interest" description="Disordered" evidence="25">
    <location>
        <begin position="1"/>
        <end position="31"/>
    </location>
</feature>
<dbReference type="GO" id="GO:0030288">
    <property type="term" value="C:outer membrane-bounded periplasmic space"/>
    <property type="evidence" value="ECO:0007669"/>
    <property type="project" value="TreeGrafter"/>
</dbReference>
<evidence type="ECO:0000313" key="31">
    <source>
        <dbReference type="Proteomes" id="UP000242133"/>
    </source>
</evidence>
<dbReference type="SUPFAM" id="SSF56601">
    <property type="entry name" value="beta-lactamase/transpeptidase-like"/>
    <property type="match status" value="1"/>
</dbReference>